<feature type="region of interest" description="Disordered" evidence="1">
    <location>
        <begin position="98"/>
        <end position="214"/>
    </location>
</feature>
<evidence type="ECO:0000256" key="1">
    <source>
        <dbReference type="SAM" id="MobiDB-lite"/>
    </source>
</evidence>
<feature type="compositionally biased region" description="Polar residues" evidence="1">
    <location>
        <begin position="183"/>
        <end position="202"/>
    </location>
</feature>
<feature type="region of interest" description="Disordered" evidence="1">
    <location>
        <begin position="376"/>
        <end position="398"/>
    </location>
</feature>
<evidence type="ECO:0000313" key="3">
    <source>
        <dbReference type="Proteomes" id="UP000078200"/>
    </source>
</evidence>
<feature type="region of interest" description="Disordered" evidence="1">
    <location>
        <begin position="426"/>
        <end position="468"/>
    </location>
</feature>
<dbReference type="EnsemblMetazoa" id="GAUT031407-RA">
    <property type="protein sequence ID" value="GAUT031407-PA"/>
    <property type="gene ID" value="GAUT031407"/>
</dbReference>
<dbReference type="VEuPathDB" id="VectorBase:GAUT031407"/>
<feature type="compositionally biased region" description="Polar residues" evidence="1">
    <location>
        <begin position="376"/>
        <end position="387"/>
    </location>
</feature>
<keyword evidence="3" id="KW-1185">Reference proteome</keyword>
<feature type="compositionally biased region" description="Low complexity" evidence="1">
    <location>
        <begin position="426"/>
        <end position="440"/>
    </location>
</feature>
<sequence length="468" mass="51467">MNYRQTLYSAEFQQPPHTAHLDQHEHLCQHRFQCSRNPQVMHPHICHHHHRHKVQNVHQHQYPCAHEVPCVHQIPCLYQPELQNRVCACKCKSNKTDKRTKAERSRYSTSTKTLTNTRASNTTSSASISMATSSRASKNVETQPSVRRDSLTSTSNNARVKVRNHSPENSLPVPARSVIDASTPASPHSTIQKPAHKSTSQYAPPLAPTQATAPKYATDRKSTHIASTPSRNTIVNVSANQKNKQAPGEHYAVSKNTPTRKSLTHYALTSAETNTEEPNCTEIAESLLGLMSVSSLKKNLEKACKARPDVQIPNYLPPVPPQQQQIHATIAPTLQAQKYALSSTATPASIPAPESQDFHLRDPSTAASKYTLMPSATTTPRHASTPSAPHLAAIPSQNPSVKYTSLPGPKYLPASLAAQTYVLTSAPQNAPSPAPASVSSLKVDSRYLPERGPKHQPNPYQLHEEYKH</sequence>
<dbReference type="AlphaFoldDB" id="A0A1A9VAW3"/>
<feature type="compositionally biased region" description="Basic and acidic residues" evidence="1">
    <location>
        <begin position="443"/>
        <end position="453"/>
    </location>
</feature>
<feature type="compositionally biased region" description="Low complexity" evidence="1">
    <location>
        <begin position="111"/>
        <end position="137"/>
    </location>
</feature>
<proteinExistence type="predicted"/>
<protein>
    <submittedName>
        <fullName evidence="2">Uncharacterized protein</fullName>
    </submittedName>
</protein>
<name>A0A1A9VAW3_GLOAU</name>
<accession>A0A1A9VAW3</accession>
<organism evidence="2 3">
    <name type="scientific">Glossina austeni</name>
    <name type="common">Savannah tsetse fly</name>
    <dbReference type="NCBI Taxonomy" id="7395"/>
    <lineage>
        <taxon>Eukaryota</taxon>
        <taxon>Metazoa</taxon>
        <taxon>Ecdysozoa</taxon>
        <taxon>Arthropoda</taxon>
        <taxon>Hexapoda</taxon>
        <taxon>Insecta</taxon>
        <taxon>Pterygota</taxon>
        <taxon>Neoptera</taxon>
        <taxon>Endopterygota</taxon>
        <taxon>Diptera</taxon>
        <taxon>Brachycera</taxon>
        <taxon>Muscomorpha</taxon>
        <taxon>Hippoboscoidea</taxon>
        <taxon>Glossinidae</taxon>
        <taxon>Glossina</taxon>
    </lineage>
</organism>
<evidence type="ECO:0000313" key="2">
    <source>
        <dbReference type="EnsemblMetazoa" id="GAUT031407-PA"/>
    </source>
</evidence>
<feature type="compositionally biased region" description="Polar residues" evidence="1">
    <location>
        <begin position="139"/>
        <end position="158"/>
    </location>
</feature>
<dbReference type="Proteomes" id="UP000078200">
    <property type="component" value="Unassembled WGS sequence"/>
</dbReference>
<reference evidence="2" key="1">
    <citation type="submission" date="2020-05" db="UniProtKB">
        <authorList>
            <consortium name="EnsemblMetazoa"/>
        </authorList>
    </citation>
    <scope>IDENTIFICATION</scope>
    <source>
        <strain evidence="2">TTRI</strain>
    </source>
</reference>